<dbReference type="KEGG" id="seds:AAY24_00285"/>
<comment type="catalytic activity">
    <reaction evidence="18">
        <text>L-cysteinyl-[SoxY protein] + thiosulfate + 2 Fe(III)-[cytochrome c] = S-sulfosulfanyl-L-cysteinyl-[SoxY protein] + 2 Fe(II)-[cytochrome c] + 2 H(+)</text>
        <dbReference type="Rhea" id="RHEA:56720"/>
        <dbReference type="Rhea" id="RHEA-COMP:10350"/>
        <dbReference type="Rhea" id="RHEA-COMP:14328"/>
        <dbReference type="Rhea" id="RHEA-COMP:14399"/>
        <dbReference type="Rhea" id="RHEA-COMP:14691"/>
        <dbReference type="ChEBI" id="CHEBI:15378"/>
        <dbReference type="ChEBI" id="CHEBI:29033"/>
        <dbReference type="ChEBI" id="CHEBI:29034"/>
        <dbReference type="ChEBI" id="CHEBI:29950"/>
        <dbReference type="ChEBI" id="CHEBI:33542"/>
        <dbReference type="ChEBI" id="CHEBI:139321"/>
        <dbReference type="EC" id="2.8.5.2"/>
    </reaction>
</comment>
<evidence type="ECO:0000256" key="4">
    <source>
        <dbReference type="ARBA" id="ARBA00019364"/>
    </source>
</evidence>
<dbReference type="NCBIfam" id="TIGR04484">
    <property type="entry name" value="thiosulf_SoxA"/>
    <property type="match status" value="1"/>
</dbReference>
<evidence type="ECO:0000256" key="5">
    <source>
        <dbReference type="ARBA" id="ARBA00022448"/>
    </source>
</evidence>
<comment type="catalytic activity">
    <reaction evidence="19">
        <text>S-sulfanyl-L-cysteinyl-[SoxY protein] + thiosulfate + 2 Fe(III)-[cytochrome c] = S-(2-sulfodisulfanyl)-L-cysteinyl-[SoxY protein] + 2 Fe(II)-[cytochrome c] + 2 H(+)</text>
        <dbReference type="Rhea" id="RHEA:51224"/>
        <dbReference type="Rhea" id="RHEA-COMP:10350"/>
        <dbReference type="Rhea" id="RHEA-COMP:14399"/>
        <dbReference type="Rhea" id="RHEA-COMP:14689"/>
        <dbReference type="Rhea" id="RHEA-COMP:14690"/>
        <dbReference type="ChEBI" id="CHEBI:15378"/>
        <dbReference type="ChEBI" id="CHEBI:29033"/>
        <dbReference type="ChEBI" id="CHEBI:29034"/>
        <dbReference type="ChEBI" id="CHEBI:33542"/>
        <dbReference type="ChEBI" id="CHEBI:61963"/>
        <dbReference type="ChEBI" id="CHEBI:140664"/>
        <dbReference type="EC" id="2.8.5.2"/>
    </reaction>
</comment>
<proteinExistence type="inferred from homology"/>
<evidence type="ECO:0000256" key="8">
    <source>
        <dbReference type="ARBA" id="ARBA00022723"/>
    </source>
</evidence>
<evidence type="ECO:0000256" key="12">
    <source>
        <dbReference type="ARBA" id="ARBA00023004"/>
    </source>
</evidence>
<organism evidence="22 23">
    <name type="scientific">Sedimenticola thiotaurini</name>
    <dbReference type="NCBI Taxonomy" id="1543721"/>
    <lineage>
        <taxon>Bacteria</taxon>
        <taxon>Pseudomonadati</taxon>
        <taxon>Pseudomonadota</taxon>
        <taxon>Gammaproteobacteria</taxon>
        <taxon>Chromatiales</taxon>
        <taxon>Sedimenticolaceae</taxon>
        <taxon>Sedimenticola</taxon>
    </lineage>
</organism>
<reference evidence="22 23" key="1">
    <citation type="journal article" date="2015" name="Genome Announc.">
        <title>Complete Genome Sequence of Sedimenticola thiotaurini Strain SIP-G1, a Polyphosphate- and Polyhydroxyalkanoate-Accumulating Sulfur-Oxidizing Gammaproteobacterium Isolated from Salt Marsh Sediments.</title>
        <authorList>
            <person name="Flood B.E."/>
            <person name="Jones D.S."/>
            <person name="Bailey J.V."/>
        </authorList>
    </citation>
    <scope>NUCLEOTIDE SEQUENCE [LARGE SCALE GENOMIC DNA]</scope>
    <source>
        <strain evidence="22 23">SIP-G1</strain>
    </source>
</reference>
<evidence type="ECO:0000256" key="15">
    <source>
        <dbReference type="ARBA" id="ARBA00030833"/>
    </source>
</evidence>
<dbReference type="Pfam" id="PF21342">
    <property type="entry name" value="SoxA-TsdA_cyt-c"/>
    <property type="match status" value="1"/>
</dbReference>
<dbReference type="GO" id="GO:0070069">
    <property type="term" value="C:cytochrome complex"/>
    <property type="evidence" value="ECO:0007669"/>
    <property type="project" value="InterPro"/>
</dbReference>
<dbReference type="GO" id="GO:0046872">
    <property type="term" value="F:metal ion binding"/>
    <property type="evidence" value="ECO:0007669"/>
    <property type="project" value="UniProtKB-KW"/>
</dbReference>
<evidence type="ECO:0000256" key="1">
    <source>
        <dbReference type="ARBA" id="ARBA00004418"/>
    </source>
</evidence>
<dbReference type="SUPFAM" id="SSF46626">
    <property type="entry name" value="Cytochrome c"/>
    <property type="match status" value="2"/>
</dbReference>
<evidence type="ECO:0000256" key="3">
    <source>
        <dbReference type="ARBA" id="ARBA00012408"/>
    </source>
</evidence>
<evidence type="ECO:0000256" key="13">
    <source>
        <dbReference type="ARBA" id="ARBA00025746"/>
    </source>
</evidence>
<keyword evidence="5" id="KW-0813">Transport</keyword>
<evidence type="ECO:0000256" key="2">
    <source>
        <dbReference type="ARBA" id="ARBA00011530"/>
    </source>
</evidence>
<dbReference type="PROSITE" id="PS51007">
    <property type="entry name" value="CYTC"/>
    <property type="match status" value="1"/>
</dbReference>
<keyword evidence="9" id="KW-0732">Signal</keyword>
<sequence>MPGREKAIPHVSGDKEFSNTYQYWKDPESLKKAIKDGLMSHEMNFKDFRWMEKSLEGEMVLEEGLEYFNQKNADGKSCASCHGEDGAELKDVYATFPKYNERVKRVLTGPSQIEVCAKERLQRDDWGPDTRPNSLLAFYVASLADGAVINVDTTSEPMAASYNRGRDLFFKRVGQFHYACSSCHTPPTAGSYLRGQRPTTFFGDAAQYPIYHFPYQLAGDDYSYVFTMQHQIRSCQQLSRMYQGKEGSASMTDIEVFIRASANGYPMSVPVAEYNMNTDYLEREYNQ</sequence>
<dbReference type="InterPro" id="IPR025710">
    <property type="entry name" value="SoxA"/>
</dbReference>
<comment type="subcellular location">
    <subcellularLocation>
        <location evidence="1">Periplasm</location>
    </subcellularLocation>
</comment>
<evidence type="ECO:0000256" key="10">
    <source>
        <dbReference type="ARBA" id="ARBA00022764"/>
    </source>
</evidence>
<keyword evidence="12 20" id="KW-0408">Iron</keyword>
<dbReference type="EC" id="2.8.5.2" evidence="3"/>
<evidence type="ECO:0000313" key="22">
    <source>
        <dbReference type="EMBL" id="AKH19041.1"/>
    </source>
</evidence>
<keyword evidence="6 20" id="KW-0349">Heme</keyword>
<dbReference type="AlphaFoldDB" id="A0A0F7JRG7"/>
<evidence type="ECO:0000256" key="16">
    <source>
        <dbReference type="ARBA" id="ARBA00032236"/>
    </source>
</evidence>
<dbReference type="Gene3D" id="1.10.760.10">
    <property type="entry name" value="Cytochrome c-like domain"/>
    <property type="match status" value="2"/>
</dbReference>
<feature type="domain" description="Cytochrome c" evidence="21">
    <location>
        <begin position="59"/>
        <end position="262"/>
    </location>
</feature>
<evidence type="ECO:0000256" key="9">
    <source>
        <dbReference type="ARBA" id="ARBA00022729"/>
    </source>
</evidence>
<comment type="subunit">
    <text evidence="2">Heterodimer of SoxA and SoxX.</text>
</comment>
<dbReference type="EMBL" id="CP011412">
    <property type="protein sequence ID" value="AKH19041.1"/>
    <property type="molecule type" value="Genomic_DNA"/>
</dbReference>
<dbReference type="RefSeq" id="WP_046857979.1">
    <property type="nucleotide sequence ID" value="NZ_CP011412.1"/>
</dbReference>
<keyword evidence="8 20" id="KW-0479">Metal-binding</keyword>
<gene>
    <name evidence="22" type="ORF">AAY24_00285</name>
</gene>
<keyword evidence="10" id="KW-0574">Periplasm</keyword>
<dbReference type="GO" id="GO:0020037">
    <property type="term" value="F:heme binding"/>
    <property type="evidence" value="ECO:0007669"/>
    <property type="project" value="InterPro"/>
</dbReference>
<comment type="similarity">
    <text evidence="13">Belongs to the SoxA family.</text>
</comment>
<evidence type="ECO:0000256" key="14">
    <source>
        <dbReference type="ARBA" id="ARBA00030174"/>
    </source>
</evidence>
<accession>A0A0F7JRG7</accession>
<name>A0A0F7JRG7_9GAMM</name>
<keyword evidence="11" id="KW-0249">Electron transport</keyword>
<evidence type="ECO:0000256" key="20">
    <source>
        <dbReference type="PROSITE-ProRule" id="PRU00433"/>
    </source>
</evidence>
<dbReference type="Proteomes" id="UP000034410">
    <property type="component" value="Chromosome"/>
</dbReference>
<keyword evidence="7" id="KW-0808">Transferase</keyword>
<dbReference type="GO" id="GO:0016669">
    <property type="term" value="F:oxidoreductase activity, acting on a sulfur group of donors, cytochrome as acceptor"/>
    <property type="evidence" value="ECO:0007669"/>
    <property type="project" value="InterPro"/>
</dbReference>
<keyword evidence="23" id="KW-1185">Reference proteome</keyword>
<dbReference type="GO" id="GO:0042597">
    <property type="term" value="C:periplasmic space"/>
    <property type="evidence" value="ECO:0007669"/>
    <property type="project" value="UniProtKB-SubCell"/>
</dbReference>
<evidence type="ECO:0000259" key="21">
    <source>
        <dbReference type="PROSITE" id="PS51007"/>
    </source>
</evidence>
<dbReference type="GO" id="GO:0009055">
    <property type="term" value="F:electron transfer activity"/>
    <property type="evidence" value="ECO:0007669"/>
    <property type="project" value="InterPro"/>
</dbReference>
<evidence type="ECO:0000256" key="17">
    <source>
        <dbReference type="ARBA" id="ARBA00032318"/>
    </source>
</evidence>
<evidence type="ECO:0000313" key="23">
    <source>
        <dbReference type="Proteomes" id="UP000034410"/>
    </source>
</evidence>
<evidence type="ECO:0000256" key="19">
    <source>
        <dbReference type="ARBA" id="ARBA00048423"/>
    </source>
</evidence>
<dbReference type="InterPro" id="IPR036909">
    <property type="entry name" value="Cyt_c-like_dom_sf"/>
</dbReference>
<evidence type="ECO:0000256" key="7">
    <source>
        <dbReference type="ARBA" id="ARBA00022679"/>
    </source>
</evidence>
<evidence type="ECO:0000256" key="6">
    <source>
        <dbReference type="ARBA" id="ARBA00022617"/>
    </source>
</evidence>
<protein>
    <recommendedName>
        <fullName evidence="4">L-cysteine S-thiosulfotransferase subunit SoxA</fullName>
        <ecNumber evidence="3">2.8.5.2</ecNumber>
    </recommendedName>
    <alternativeName>
        <fullName evidence="16">Protein SoxA</fullName>
    </alternativeName>
    <alternativeName>
        <fullName evidence="17">SoxAX cytochrome complex subunit A</fullName>
    </alternativeName>
    <alternativeName>
        <fullName evidence="15">Sulfur oxidizing protein A</fullName>
    </alternativeName>
    <alternativeName>
        <fullName evidence="14">Thiosulfate-oxidizing multienzyme system protein SoxA</fullName>
    </alternativeName>
</protein>
<dbReference type="InterPro" id="IPR009056">
    <property type="entry name" value="Cyt_c-like_dom"/>
</dbReference>
<dbReference type="GO" id="GO:0019417">
    <property type="term" value="P:sulfur oxidation"/>
    <property type="evidence" value="ECO:0007669"/>
    <property type="project" value="InterPro"/>
</dbReference>
<evidence type="ECO:0000256" key="18">
    <source>
        <dbReference type="ARBA" id="ARBA00048077"/>
    </source>
</evidence>
<evidence type="ECO:0000256" key="11">
    <source>
        <dbReference type="ARBA" id="ARBA00022982"/>
    </source>
</evidence>
<dbReference type="GO" id="GO:0016740">
    <property type="term" value="F:transferase activity"/>
    <property type="evidence" value="ECO:0007669"/>
    <property type="project" value="UniProtKB-KW"/>
</dbReference>